<evidence type="ECO:0000313" key="1">
    <source>
        <dbReference type="EMBL" id="MFC5516121.1"/>
    </source>
</evidence>
<dbReference type="NCBIfam" id="TIGR02216">
    <property type="entry name" value="phage_TIGR02216"/>
    <property type="match status" value="1"/>
</dbReference>
<protein>
    <submittedName>
        <fullName evidence="1">Rcc01693 family protein</fullName>
    </submittedName>
</protein>
<sequence length="77" mass="8395">MRALLPSYPSTDVPPFPWREAMAIGFGVLKLSSRDFWALTPRELAAAVEGLTGHVGASMDRETFEDLARRFPDGGAS</sequence>
<dbReference type="InterPro" id="IPR019056">
    <property type="entry name" value="Phage_TAC_6"/>
</dbReference>
<name>A0ABW0PU06_9HYPH</name>
<dbReference type="RefSeq" id="WP_323180576.1">
    <property type="nucleotide sequence ID" value="NZ_JAPKNH010000001.1"/>
</dbReference>
<dbReference type="InterPro" id="IPR011739">
    <property type="entry name" value="GTA_rcc01693"/>
</dbReference>
<evidence type="ECO:0000313" key="2">
    <source>
        <dbReference type="Proteomes" id="UP001596150"/>
    </source>
</evidence>
<organism evidence="1 2">
    <name type="scientific">Kaistia terrae</name>
    <dbReference type="NCBI Taxonomy" id="537017"/>
    <lineage>
        <taxon>Bacteria</taxon>
        <taxon>Pseudomonadati</taxon>
        <taxon>Pseudomonadota</taxon>
        <taxon>Alphaproteobacteria</taxon>
        <taxon>Hyphomicrobiales</taxon>
        <taxon>Kaistiaceae</taxon>
        <taxon>Kaistia</taxon>
    </lineage>
</organism>
<comment type="caution">
    <text evidence="1">The sequence shown here is derived from an EMBL/GenBank/DDBJ whole genome shotgun (WGS) entry which is preliminary data.</text>
</comment>
<accession>A0ABW0PU06</accession>
<keyword evidence="2" id="KW-1185">Reference proteome</keyword>
<dbReference type="Pfam" id="PF09550">
    <property type="entry name" value="Phage_TAC_6"/>
    <property type="match status" value="1"/>
</dbReference>
<gene>
    <name evidence="1" type="ORF">ACFPP9_10100</name>
</gene>
<reference evidence="2" key="1">
    <citation type="journal article" date="2019" name="Int. J. Syst. Evol. Microbiol.">
        <title>The Global Catalogue of Microorganisms (GCM) 10K type strain sequencing project: providing services to taxonomists for standard genome sequencing and annotation.</title>
        <authorList>
            <consortium name="The Broad Institute Genomics Platform"/>
            <consortium name="The Broad Institute Genome Sequencing Center for Infectious Disease"/>
            <person name="Wu L."/>
            <person name="Ma J."/>
        </authorList>
    </citation>
    <scope>NUCLEOTIDE SEQUENCE [LARGE SCALE GENOMIC DNA]</scope>
    <source>
        <strain evidence="2">KACC 12633</strain>
    </source>
</reference>
<proteinExistence type="predicted"/>
<dbReference type="EMBL" id="JBHSML010000003">
    <property type="protein sequence ID" value="MFC5516121.1"/>
    <property type="molecule type" value="Genomic_DNA"/>
</dbReference>
<dbReference type="Proteomes" id="UP001596150">
    <property type="component" value="Unassembled WGS sequence"/>
</dbReference>